<feature type="domain" description="Glycosyltransferase 2-like" evidence="12">
    <location>
        <begin position="19"/>
        <end position="123"/>
    </location>
</feature>
<keyword evidence="2" id="KW-1003">Cell membrane</keyword>
<comment type="function">
    <text evidence="7">Catalyzes the glycosylation of 4,4'-diaponeurosporenoate, i.e. the esterification of glucose at the C1'' position with the carboxyl group of 4,4'-diaponeurosporenic acid, to form glycosyl-4,4'-diaponeurosporenoate. This is a step in the biosynthesis of staphyloxanthin, an orange pigment present in most staphylococci strains.</text>
</comment>
<reference evidence="13 14" key="1">
    <citation type="submission" date="2020-12" db="EMBL/GenBank/DDBJ databases">
        <title>YIM B01967 draft genome.</title>
        <authorList>
            <person name="Yan X."/>
        </authorList>
    </citation>
    <scope>NUCLEOTIDE SEQUENCE [LARGE SCALE GENOMIC DNA]</scope>
    <source>
        <strain evidence="13 14">YIM B01967</strain>
    </source>
</reference>
<keyword evidence="6 11" id="KW-0472">Membrane</keyword>
<dbReference type="InterPro" id="IPR001173">
    <property type="entry name" value="Glyco_trans_2-like"/>
</dbReference>
<dbReference type="InterPro" id="IPR029044">
    <property type="entry name" value="Nucleotide-diphossugar_trans"/>
</dbReference>
<dbReference type="RefSeq" id="WP_200747563.1">
    <property type="nucleotide sequence ID" value="NZ_JAEOAH010000001.1"/>
</dbReference>
<evidence type="ECO:0000256" key="9">
    <source>
        <dbReference type="ARBA" id="ARBA00038120"/>
    </source>
</evidence>
<evidence type="ECO:0000313" key="13">
    <source>
        <dbReference type="EMBL" id="MBK3493474.1"/>
    </source>
</evidence>
<keyword evidence="3" id="KW-0328">Glycosyltransferase</keyword>
<evidence type="ECO:0000256" key="6">
    <source>
        <dbReference type="ARBA" id="ARBA00023136"/>
    </source>
</evidence>
<keyword evidence="14" id="KW-1185">Reference proteome</keyword>
<comment type="caution">
    <text evidence="13">The sequence shown here is derived from an EMBL/GenBank/DDBJ whole genome shotgun (WGS) entry which is preliminary data.</text>
</comment>
<evidence type="ECO:0000256" key="11">
    <source>
        <dbReference type="SAM" id="Phobius"/>
    </source>
</evidence>
<evidence type="ECO:0000256" key="3">
    <source>
        <dbReference type="ARBA" id="ARBA00022676"/>
    </source>
</evidence>
<keyword evidence="11" id="KW-0812">Transmembrane</keyword>
<dbReference type="PANTHER" id="PTHR43646:SF2">
    <property type="entry name" value="GLYCOSYLTRANSFERASE 2-LIKE DOMAIN-CONTAINING PROTEIN"/>
    <property type="match status" value="1"/>
</dbReference>
<dbReference type="PANTHER" id="PTHR43646">
    <property type="entry name" value="GLYCOSYLTRANSFERASE"/>
    <property type="match status" value="1"/>
</dbReference>
<evidence type="ECO:0000256" key="7">
    <source>
        <dbReference type="ARBA" id="ARBA00037281"/>
    </source>
</evidence>
<name>A0ABS1H265_9BACL</name>
<sequence>MTETNKSSRGELKENIKFSIIIPAHNEEKYIGKCLDSITEASKAFTNQTEVIVVVNRCTDKTEEIAQSYNCITLKNNDKNLSKIRNAGAEIARGEIIITIDADTQMTENMLSNVDKHLASGKYIGGGVNGKFERVSLGIIVSAILIIVPLLFKYGPISVGIFWCYKKDFMAIKGFNERMLMAEDADFAKRLKEWGKKNNKKYGTIKNGMITSCRRFDAYGDWALLKQPQIILAYLKGNDRKYADKTYYDNQER</sequence>
<evidence type="ECO:0000256" key="1">
    <source>
        <dbReference type="ARBA" id="ARBA00004236"/>
    </source>
</evidence>
<dbReference type="Pfam" id="PF00535">
    <property type="entry name" value="Glycos_transf_2"/>
    <property type="match status" value="1"/>
</dbReference>
<evidence type="ECO:0000313" key="14">
    <source>
        <dbReference type="Proteomes" id="UP000618943"/>
    </source>
</evidence>
<proteinExistence type="inferred from homology"/>
<keyword evidence="4" id="KW-0808">Transferase</keyword>
<comment type="similarity">
    <text evidence="9">Belongs to the glycosyltransferase 2 family. CrtQ subfamily.</text>
</comment>
<keyword evidence="11" id="KW-1133">Transmembrane helix</keyword>
<protein>
    <recommendedName>
        <fullName evidence="10">4,4'-diaponeurosporenoate glycosyltransferase</fullName>
    </recommendedName>
</protein>
<evidence type="ECO:0000256" key="8">
    <source>
        <dbReference type="ARBA" id="ARBA00037904"/>
    </source>
</evidence>
<dbReference type="Gene3D" id="3.90.550.10">
    <property type="entry name" value="Spore Coat Polysaccharide Biosynthesis Protein SpsA, Chain A"/>
    <property type="match status" value="1"/>
</dbReference>
<evidence type="ECO:0000256" key="10">
    <source>
        <dbReference type="ARBA" id="ARBA00040345"/>
    </source>
</evidence>
<dbReference type="SUPFAM" id="SSF53448">
    <property type="entry name" value="Nucleotide-diphospho-sugar transferases"/>
    <property type="match status" value="1"/>
</dbReference>
<evidence type="ECO:0000256" key="2">
    <source>
        <dbReference type="ARBA" id="ARBA00022475"/>
    </source>
</evidence>
<comment type="pathway">
    <text evidence="8">Carotenoid biosynthesis; staphyloxanthin biosynthesis; staphyloxanthin from farnesyl diphosphate: step 4/5.</text>
</comment>
<keyword evidence="5" id="KW-0125">Carotenoid biosynthesis</keyword>
<comment type="subcellular location">
    <subcellularLocation>
        <location evidence="1">Cell membrane</location>
    </subcellularLocation>
</comment>
<evidence type="ECO:0000256" key="5">
    <source>
        <dbReference type="ARBA" id="ARBA00022746"/>
    </source>
</evidence>
<gene>
    <name evidence="13" type="ORF">JFL43_01030</name>
</gene>
<accession>A0ABS1H265</accession>
<dbReference type="EMBL" id="JAEOAH010000001">
    <property type="protein sequence ID" value="MBK3493474.1"/>
    <property type="molecule type" value="Genomic_DNA"/>
</dbReference>
<evidence type="ECO:0000256" key="4">
    <source>
        <dbReference type="ARBA" id="ARBA00022679"/>
    </source>
</evidence>
<dbReference type="Proteomes" id="UP000618943">
    <property type="component" value="Unassembled WGS sequence"/>
</dbReference>
<organism evidence="13 14">
    <name type="scientific">Viridibacillus soli</name>
    <dbReference type="NCBI Taxonomy" id="2798301"/>
    <lineage>
        <taxon>Bacteria</taxon>
        <taxon>Bacillati</taxon>
        <taxon>Bacillota</taxon>
        <taxon>Bacilli</taxon>
        <taxon>Bacillales</taxon>
        <taxon>Caryophanaceae</taxon>
        <taxon>Viridibacillus</taxon>
    </lineage>
</organism>
<feature type="transmembrane region" description="Helical" evidence="11">
    <location>
        <begin position="139"/>
        <end position="165"/>
    </location>
</feature>
<evidence type="ECO:0000259" key="12">
    <source>
        <dbReference type="Pfam" id="PF00535"/>
    </source>
</evidence>